<organism evidence="2 3">
    <name type="scientific">Enterovibrio coralii</name>
    <dbReference type="NCBI Taxonomy" id="294935"/>
    <lineage>
        <taxon>Bacteria</taxon>
        <taxon>Pseudomonadati</taxon>
        <taxon>Pseudomonadota</taxon>
        <taxon>Gammaproteobacteria</taxon>
        <taxon>Vibrionales</taxon>
        <taxon>Vibrionaceae</taxon>
        <taxon>Enterovibrio</taxon>
    </lineage>
</organism>
<dbReference type="Gene3D" id="1.20.58.220">
    <property type="entry name" value="Phosphate transport system protein phou homolog 2, domain 2"/>
    <property type="match status" value="1"/>
</dbReference>
<protein>
    <recommendedName>
        <fullName evidence="1">Aminoglycoside phosphotransferase domain-containing protein</fullName>
    </recommendedName>
</protein>
<reference evidence="2 3" key="1">
    <citation type="submission" date="2015-11" db="EMBL/GenBank/DDBJ databases">
        <title>Genomic Taxonomy of the Vibrionaceae.</title>
        <authorList>
            <person name="Gomez-Gil B."/>
            <person name="Enciso-Ibarra J."/>
        </authorList>
    </citation>
    <scope>NUCLEOTIDE SEQUENCE [LARGE SCALE GENOMIC DNA]</scope>
    <source>
        <strain evidence="2 3">CAIM 912</strain>
    </source>
</reference>
<dbReference type="SUPFAM" id="SSF56112">
    <property type="entry name" value="Protein kinase-like (PK-like)"/>
    <property type="match status" value="1"/>
</dbReference>
<dbReference type="AlphaFoldDB" id="A0A135I913"/>
<dbReference type="RefSeq" id="WP_067415489.1">
    <property type="nucleotide sequence ID" value="NZ_LNTY01000033.1"/>
</dbReference>
<keyword evidence="3" id="KW-1185">Reference proteome</keyword>
<dbReference type="SUPFAM" id="SSF109755">
    <property type="entry name" value="PhoU-like"/>
    <property type="match status" value="1"/>
</dbReference>
<dbReference type="InterPro" id="IPR002575">
    <property type="entry name" value="Aminoglycoside_PTrfase"/>
</dbReference>
<sequence length="548" mass="62878">MSLPEPIKENLKFLLVEVTALLEKLDSYLLTENKVKAQGILDRSGYAYNLRQRIQNRSMAYAADNSPSDAVRARAISDIAGYLDRLTELTRDCVLQTRRLPEQHDLPLDVYRPLLRRVIKSIPVIDKALLHNDANQALKLGRAESKLNRLYQSLLSNKTEQLKKRKNTEELITGLFIAHIFEQMGEVLLTIGESILSSQLGQTIDMQRFSVMEEAMSEYTQIQNVANLDICPVAETRSGSGISAVSLPMREKTKSRKPHLAIYKDGEQKKLREERDGVESWHRIYPGVAPQILTYKKKGDLAALLIEHLDGQTFDHIVLKGSPELRTRAIEALAKTLTAIWDETRKRESVRANFMAQTRKRLSSVYELHPQFEEGKSQVCSYAIDTLDGLMQKVEKLEDALPPTFSVFIHGDFNVDNILFNEQNSRIRFIDLHRSTYMDYVQDVSVFMVSNYRLQAMDADSRARINSQINAFYELMDAFAKKRGDKTFNVRLAIGLARSFITSTRFIFDPNIAKRLYLRAQYLLRQLSTLNADEAEQYRLNIREIFSE</sequence>
<dbReference type="STRING" id="294935.ATN88_20505"/>
<evidence type="ECO:0000259" key="1">
    <source>
        <dbReference type="Pfam" id="PF01636"/>
    </source>
</evidence>
<feature type="domain" description="Aminoglycoside phosphotransferase" evidence="1">
    <location>
        <begin position="289"/>
        <end position="450"/>
    </location>
</feature>
<evidence type="ECO:0000313" key="3">
    <source>
        <dbReference type="Proteomes" id="UP000070529"/>
    </source>
</evidence>
<comment type="caution">
    <text evidence="2">The sequence shown here is derived from an EMBL/GenBank/DDBJ whole genome shotgun (WGS) entry which is preliminary data.</text>
</comment>
<name>A0A135I913_9GAMM</name>
<dbReference type="Proteomes" id="UP000070529">
    <property type="component" value="Unassembled WGS sequence"/>
</dbReference>
<gene>
    <name evidence="2" type="ORF">ATN88_20505</name>
</gene>
<dbReference type="Pfam" id="PF01636">
    <property type="entry name" value="APH"/>
    <property type="match status" value="1"/>
</dbReference>
<dbReference type="OrthoDB" id="3806873at2"/>
<dbReference type="EMBL" id="LNTY01000033">
    <property type="protein sequence ID" value="KXF81874.1"/>
    <property type="molecule type" value="Genomic_DNA"/>
</dbReference>
<proteinExistence type="predicted"/>
<dbReference type="InterPro" id="IPR038078">
    <property type="entry name" value="PhoU-like_sf"/>
</dbReference>
<accession>A0A135I913</accession>
<evidence type="ECO:0000313" key="2">
    <source>
        <dbReference type="EMBL" id="KXF81874.1"/>
    </source>
</evidence>
<dbReference type="Gene3D" id="3.90.1200.10">
    <property type="match status" value="1"/>
</dbReference>
<dbReference type="InterPro" id="IPR011009">
    <property type="entry name" value="Kinase-like_dom_sf"/>
</dbReference>